<accession>A0A8S1JNT3</accession>
<comment type="caution">
    <text evidence="1">The sequence shown here is derived from an EMBL/GenBank/DDBJ whole genome shotgun (WGS) entry which is preliminary data.</text>
</comment>
<proteinExistence type="predicted"/>
<dbReference type="EMBL" id="CAJJDM010000002">
    <property type="protein sequence ID" value="CAD8043904.1"/>
    <property type="molecule type" value="Genomic_DNA"/>
</dbReference>
<dbReference type="Proteomes" id="UP000688137">
    <property type="component" value="Unassembled WGS sequence"/>
</dbReference>
<organism evidence="1 2">
    <name type="scientific">Paramecium primaurelia</name>
    <dbReference type="NCBI Taxonomy" id="5886"/>
    <lineage>
        <taxon>Eukaryota</taxon>
        <taxon>Sar</taxon>
        <taxon>Alveolata</taxon>
        <taxon>Ciliophora</taxon>
        <taxon>Intramacronucleata</taxon>
        <taxon>Oligohymenophorea</taxon>
        <taxon>Peniculida</taxon>
        <taxon>Parameciidae</taxon>
        <taxon>Paramecium</taxon>
    </lineage>
</organism>
<keyword evidence="2" id="KW-1185">Reference proteome</keyword>
<reference evidence="1" key="1">
    <citation type="submission" date="2021-01" db="EMBL/GenBank/DDBJ databases">
        <authorList>
            <consortium name="Genoscope - CEA"/>
            <person name="William W."/>
        </authorList>
    </citation>
    <scope>NUCLEOTIDE SEQUENCE</scope>
</reference>
<evidence type="ECO:0000313" key="1">
    <source>
        <dbReference type="EMBL" id="CAD8043904.1"/>
    </source>
</evidence>
<name>A0A8S1JNT3_PARPR</name>
<sequence>MKTLHFQDQTFIQPYYTPRGDSYRFDYHKQQTMQLLNKVKRHLQKCDSNRYRSERRSPVDVKYLDNQLRDEVKDDYVEQNADQEFKILNGTCLKEMLAYNNIQDVRKLDEEQEFAQTMMPKQRRLKKLQSTILVTKLVRAKGIDKKSIQQIDKEKLEEFMSIHKDQIKADKKSKLSKLKLPNIPEASSRRFQRATITTFREFKQNSSEIDGSPLVQRQTSLTLISDTKIPIVRQGQSKKTIGLLIDRINEEKTSIIEQKKDIKTSIAKVQKHFDKIDIFSKLDRQEKFNYLKFEQRIFGKGKHKRYF</sequence>
<gene>
    <name evidence="1" type="ORF">PPRIM_AZ9-3.1.T0050559</name>
</gene>
<evidence type="ECO:0000313" key="2">
    <source>
        <dbReference type="Proteomes" id="UP000688137"/>
    </source>
</evidence>
<protein>
    <submittedName>
        <fullName evidence="1">Uncharacterized protein</fullName>
    </submittedName>
</protein>
<dbReference type="OMA" id="FIQPYYT"/>
<dbReference type="AlphaFoldDB" id="A0A8S1JNT3"/>